<dbReference type="Proteomes" id="UP000240883">
    <property type="component" value="Unassembled WGS sequence"/>
</dbReference>
<name>A0A2T2N1N1_CORCC</name>
<feature type="compositionally biased region" description="Basic and acidic residues" evidence="1">
    <location>
        <begin position="84"/>
        <end position="106"/>
    </location>
</feature>
<evidence type="ECO:0000313" key="2">
    <source>
        <dbReference type="EMBL" id="PSN58948.1"/>
    </source>
</evidence>
<proteinExistence type="predicted"/>
<reference evidence="2 3" key="1">
    <citation type="journal article" date="2018" name="Front. Microbiol.">
        <title>Genome-Wide Analysis of Corynespora cassiicola Leaf Fall Disease Putative Effectors.</title>
        <authorList>
            <person name="Lopez D."/>
            <person name="Ribeiro S."/>
            <person name="Label P."/>
            <person name="Fumanal B."/>
            <person name="Venisse J.S."/>
            <person name="Kohler A."/>
            <person name="de Oliveira R.R."/>
            <person name="Labutti K."/>
            <person name="Lipzen A."/>
            <person name="Lail K."/>
            <person name="Bauer D."/>
            <person name="Ohm R.A."/>
            <person name="Barry K.W."/>
            <person name="Spatafora J."/>
            <person name="Grigoriev I.V."/>
            <person name="Martin F.M."/>
            <person name="Pujade-Renaud V."/>
        </authorList>
    </citation>
    <scope>NUCLEOTIDE SEQUENCE [LARGE SCALE GENOMIC DNA]</scope>
    <source>
        <strain evidence="2 3">Philippines</strain>
    </source>
</reference>
<dbReference type="AlphaFoldDB" id="A0A2T2N1N1"/>
<evidence type="ECO:0000256" key="1">
    <source>
        <dbReference type="SAM" id="MobiDB-lite"/>
    </source>
</evidence>
<feature type="region of interest" description="Disordered" evidence="1">
    <location>
        <begin position="72"/>
        <end position="113"/>
    </location>
</feature>
<protein>
    <submittedName>
        <fullName evidence="2">Uncharacterized protein</fullName>
    </submittedName>
</protein>
<organism evidence="2 3">
    <name type="scientific">Corynespora cassiicola Philippines</name>
    <dbReference type="NCBI Taxonomy" id="1448308"/>
    <lineage>
        <taxon>Eukaryota</taxon>
        <taxon>Fungi</taxon>
        <taxon>Dikarya</taxon>
        <taxon>Ascomycota</taxon>
        <taxon>Pezizomycotina</taxon>
        <taxon>Dothideomycetes</taxon>
        <taxon>Pleosporomycetidae</taxon>
        <taxon>Pleosporales</taxon>
        <taxon>Corynesporascaceae</taxon>
        <taxon>Corynespora</taxon>
    </lineage>
</organism>
<gene>
    <name evidence="2" type="ORF">BS50DRAFT_595049</name>
</gene>
<keyword evidence="3" id="KW-1185">Reference proteome</keyword>
<accession>A0A2T2N1N1</accession>
<feature type="region of interest" description="Disordered" evidence="1">
    <location>
        <begin position="136"/>
        <end position="162"/>
    </location>
</feature>
<dbReference type="EMBL" id="KZ678176">
    <property type="protein sequence ID" value="PSN58948.1"/>
    <property type="molecule type" value="Genomic_DNA"/>
</dbReference>
<evidence type="ECO:0000313" key="3">
    <source>
        <dbReference type="Proteomes" id="UP000240883"/>
    </source>
</evidence>
<sequence>MGTDDSRSPHAEKKKDFERLRLQAHVTVPTLLALHALNSDSPSAVTAEHAHARDFFPASPPTTPEFVIETARISPTPSPSLPDLHNKAIPTREEGEKSGSIRETRSKRPQSQATMFMSTHHMITRNKRKLLQSVETFENSGHTGRTTKVRKRKKRSVHLRNV</sequence>
<feature type="compositionally biased region" description="Basic residues" evidence="1">
    <location>
        <begin position="145"/>
        <end position="162"/>
    </location>
</feature>